<evidence type="ECO:0000256" key="1">
    <source>
        <dbReference type="SAM" id="SignalP"/>
    </source>
</evidence>
<dbReference type="RefSeq" id="XP_007390598.1">
    <property type="nucleotide sequence ID" value="XM_007390536.1"/>
</dbReference>
<accession>K5VDU7</accession>
<reference evidence="2 3" key="1">
    <citation type="journal article" date="2012" name="BMC Genomics">
        <title>Comparative genomics of the white-rot fungi, Phanerochaete carnosa and P. chrysosporium, to elucidate the genetic basis of the distinct wood types they colonize.</title>
        <authorList>
            <person name="Suzuki H."/>
            <person name="MacDonald J."/>
            <person name="Syed K."/>
            <person name="Salamov A."/>
            <person name="Hori C."/>
            <person name="Aerts A."/>
            <person name="Henrissat B."/>
            <person name="Wiebenga A."/>
            <person name="vanKuyk P.A."/>
            <person name="Barry K."/>
            <person name="Lindquist E."/>
            <person name="LaButti K."/>
            <person name="Lapidus A."/>
            <person name="Lucas S."/>
            <person name="Coutinho P."/>
            <person name="Gong Y."/>
            <person name="Samejima M."/>
            <person name="Mahadevan R."/>
            <person name="Abou-Zaid M."/>
            <person name="de Vries R.P."/>
            <person name="Igarashi K."/>
            <person name="Yadav J.S."/>
            <person name="Grigoriev I.V."/>
            <person name="Master E.R."/>
        </authorList>
    </citation>
    <scope>NUCLEOTIDE SEQUENCE [LARGE SCALE GENOMIC DNA]</scope>
    <source>
        <strain evidence="2 3">HHB-10118-sp</strain>
    </source>
</reference>
<feature type="chain" id="PRO_5003884640" evidence="1">
    <location>
        <begin position="17"/>
        <end position="108"/>
    </location>
</feature>
<gene>
    <name evidence="2" type="ORF">PHACADRAFT_247602</name>
</gene>
<keyword evidence="3" id="KW-1185">Reference proteome</keyword>
<evidence type="ECO:0000313" key="3">
    <source>
        <dbReference type="Proteomes" id="UP000008370"/>
    </source>
</evidence>
<evidence type="ECO:0000313" key="2">
    <source>
        <dbReference type="EMBL" id="EKM61166.1"/>
    </source>
</evidence>
<dbReference type="AlphaFoldDB" id="K5VDU7"/>
<keyword evidence="1" id="KW-0732">Signal</keyword>
<protein>
    <submittedName>
        <fullName evidence="2">Uncharacterized protein</fullName>
    </submittedName>
</protein>
<dbReference type="EMBL" id="JH930468">
    <property type="protein sequence ID" value="EKM61166.1"/>
    <property type="molecule type" value="Genomic_DNA"/>
</dbReference>
<dbReference type="InParanoid" id="K5VDU7"/>
<organism evidence="2 3">
    <name type="scientific">Phanerochaete carnosa (strain HHB-10118-sp)</name>
    <name type="common">White-rot fungus</name>
    <name type="synonym">Peniophora carnosa</name>
    <dbReference type="NCBI Taxonomy" id="650164"/>
    <lineage>
        <taxon>Eukaryota</taxon>
        <taxon>Fungi</taxon>
        <taxon>Dikarya</taxon>
        <taxon>Basidiomycota</taxon>
        <taxon>Agaricomycotina</taxon>
        <taxon>Agaricomycetes</taxon>
        <taxon>Polyporales</taxon>
        <taxon>Phanerochaetaceae</taxon>
        <taxon>Phanerochaete</taxon>
    </lineage>
</organism>
<dbReference type="HOGENOM" id="CLU_2197853_0_0_1"/>
<name>K5VDU7_PHACS</name>
<sequence>MLNLALLPLVWLSILASPALWGAASQDSNVGAFVPLRIEGDRNTTIFEGRIFTTGHNVTTPSGGDHRCDGTNLGAHPFPGSTATSALADAAKKEGFTFDGSVSLQLTH</sequence>
<dbReference type="OrthoDB" id="10007757at2759"/>
<proteinExistence type="predicted"/>
<dbReference type="Proteomes" id="UP000008370">
    <property type="component" value="Unassembled WGS sequence"/>
</dbReference>
<feature type="signal peptide" evidence="1">
    <location>
        <begin position="1"/>
        <end position="16"/>
    </location>
</feature>
<dbReference type="KEGG" id="pco:PHACADRAFT_247602"/>
<dbReference type="GeneID" id="18914125"/>